<dbReference type="Proteomes" id="UP001589609">
    <property type="component" value="Unassembled WGS sequence"/>
</dbReference>
<dbReference type="GO" id="GO:0042410">
    <property type="term" value="F:6-carboxyhexanoate-CoA ligase activity"/>
    <property type="evidence" value="ECO:0007669"/>
    <property type="project" value="UniProtKB-EC"/>
</dbReference>
<evidence type="ECO:0000256" key="1">
    <source>
        <dbReference type="ARBA" id="ARBA00001946"/>
    </source>
</evidence>
<evidence type="ECO:0000256" key="11">
    <source>
        <dbReference type="HAMAP-Rule" id="MF_00668"/>
    </source>
</evidence>
<evidence type="ECO:0000256" key="3">
    <source>
        <dbReference type="ARBA" id="ARBA00011738"/>
    </source>
</evidence>
<evidence type="ECO:0000256" key="7">
    <source>
        <dbReference type="ARBA" id="ARBA00022756"/>
    </source>
</evidence>
<reference evidence="13 14" key="1">
    <citation type="submission" date="2024-09" db="EMBL/GenBank/DDBJ databases">
        <authorList>
            <person name="Sun Q."/>
            <person name="Mori K."/>
        </authorList>
    </citation>
    <scope>NUCLEOTIDE SEQUENCE [LARGE SCALE GENOMIC DNA]</scope>
    <source>
        <strain evidence="13 14">JCM 11201</strain>
    </source>
</reference>
<evidence type="ECO:0000256" key="10">
    <source>
        <dbReference type="ARBA" id="ARBA00049553"/>
    </source>
</evidence>
<keyword evidence="5 11" id="KW-0436">Ligase</keyword>
<protein>
    <recommendedName>
        <fullName evidence="4 11">6-carboxyhexanoate--CoA ligase</fullName>
        <ecNumber evidence="4 11">6.2.1.14</ecNumber>
    </recommendedName>
    <alternativeName>
        <fullName evidence="11">Pimeloyl-CoA synthase</fullName>
    </alternativeName>
</protein>
<evidence type="ECO:0000256" key="2">
    <source>
        <dbReference type="ARBA" id="ARBA00005075"/>
    </source>
</evidence>
<evidence type="ECO:0000256" key="4">
    <source>
        <dbReference type="ARBA" id="ARBA00012984"/>
    </source>
</evidence>
<evidence type="ECO:0000313" key="13">
    <source>
        <dbReference type="EMBL" id="MFB9762061.1"/>
    </source>
</evidence>
<dbReference type="HAMAP" id="MF_00668">
    <property type="entry name" value="BioW"/>
    <property type="match status" value="1"/>
</dbReference>
<comment type="similarity">
    <text evidence="11">Belongs to the BioW family.</text>
</comment>
<evidence type="ECO:0000256" key="5">
    <source>
        <dbReference type="ARBA" id="ARBA00022598"/>
    </source>
</evidence>
<dbReference type="Pfam" id="PF03744">
    <property type="entry name" value="BioW"/>
    <property type="match status" value="1"/>
</dbReference>
<comment type="function">
    <text evidence="11">Catalyzes the transformation of pimelate into pimeloyl-CoA with concomitant hydrolysis of ATP to AMP.</text>
</comment>
<keyword evidence="9 11" id="KW-0460">Magnesium</keyword>
<dbReference type="EMBL" id="JBHMAF010000196">
    <property type="protein sequence ID" value="MFB9762061.1"/>
    <property type="molecule type" value="Genomic_DNA"/>
</dbReference>
<evidence type="ECO:0000256" key="8">
    <source>
        <dbReference type="ARBA" id="ARBA00022840"/>
    </source>
</evidence>
<feature type="region of interest" description="Disordered" evidence="12">
    <location>
        <begin position="1"/>
        <end position="24"/>
    </location>
</feature>
<keyword evidence="8 11" id="KW-0067">ATP-binding</keyword>
<organism evidence="13 14">
    <name type="scientific">Ectobacillus funiculus</name>
    <dbReference type="NCBI Taxonomy" id="137993"/>
    <lineage>
        <taxon>Bacteria</taxon>
        <taxon>Bacillati</taxon>
        <taxon>Bacillota</taxon>
        <taxon>Bacilli</taxon>
        <taxon>Bacillales</taxon>
        <taxon>Bacillaceae</taxon>
        <taxon>Ectobacillus</taxon>
    </lineage>
</organism>
<comment type="caution">
    <text evidence="13">The sequence shown here is derived from an EMBL/GenBank/DDBJ whole genome shotgun (WGS) entry which is preliminary data.</text>
</comment>
<evidence type="ECO:0000256" key="9">
    <source>
        <dbReference type="ARBA" id="ARBA00022842"/>
    </source>
</evidence>
<dbReference type="NCBIfam" id="TIGR01204">
    <property type="entry name" value="bioW"/>
    <property type="match status" value="1"/>
</dbReference>
<evidence type="ECO:0000256" key="6">
    <source>
        <dbReference type="ARBA" id="ARBA00022741"/>
    </source>
</evidence>
<comment type="catalytic activity">
    <reaction evidence="10 11">
        <text>heptanedioate + ATP + CoA = 6-carboxyhexanoyl-CoA + AMP + diphosphate</text>
        <dbReference type="Rhea" id="RHEA:14781"/>
        <dbReference type="ChEBI" id="CHEBI:30616"/>
        <dbReference type="ChEBI" id="CHEBI:33019"/>
        <dbReference type="ChEBI" id="CHEBI:36165"/>
        <dbReference type="ChEBI" id="CHEBI:57287"/>
        <dbReference type="ChEBI" id="CHEBI:57360"/>
        <dbReference type="ChEBI" id="CHEBI:456215"/>
        <dbReference type="EC" id="6.2.1.14"/>
    </reaction>
</comment>
<keyword evidence="7 11" id="KW-0093">Biotin biosynthesis</keyword>
<keyword evidence="6 11" id="KW-0547">Nucleotide-binding</keyword>
<dbReference type="InterPro" id="IPR005499">
    <property type="entry name" value="BioW"/>
</dbReference>
<proteinExistence type="inferred from homology"/>
<dbReference type="NCBIfam" id="NF002360">
    <property type="entry name" value="PRK01322.1"/>
    <property type="match status" value="1"/>
</dbReference>
<comment type="subunit">
    <text evidence="3 11">Homodimer.</text>
</comment>
<dbReference type="RefSeq" id="WP_379952076.1">
    <property type="nucleotide sequence ID" value="NZ_JBHMAF010000196.1"/>
</dbReference>
<keyword evidence="14" id="KW-1185">Reference proteome</keyword>
<name>A0ABV5WN63_9BACI</name>
<comment type="cofactor">
    <cofactor evidence="1 11">
        <name>Mg(2+)</name>
        <dbReference type="ChEBI" id="CHEBI:18420"/>
    </cofactor>
</comment>
<evidence type="ECO:0000313" key="14">
    <source>
        <dbReference type="Proteomes" id="UP001589609"/>
    </source>
</evidence>
<gene>
    <name evidence="11" type="primary">bioW</name>
    <name evidence="13" type="ORF">ACFFMS_27935</name>
</gene>
<evidence type="ECO:0000256" key="12">
    <source>
        <dbReference type="SAM" id="MobiDB-lite"/>
    </source>
</evidence>
<accession>A0ABV5WN63</accession>
<comment type="pathway">
    <text evidence="2 11">Metabolic intermediate metabolism; pimeloyl-CoA biosynthesis; pimeloyl-CoA from pimelate: step 1/1.</text>
</comment>
<dbReference type="EC" id="6.2.1.14" evidence="4 11"/>
<sequence length="251" mass="27724">MQEEMFSVRMRAAEGGSHEDGGFHISGGETLVAKRSLEAAVQELLQKALLHSRGDADFIQLVMERIAPHEILRVPPLPVITATAEHMHEGRLYAMRYLQTLCISEQAARKGIELLASQTNLRGAAIMSASSGERLDAGLQGVRATRMGWTEDGYKQWASRHTIASPRITEALALATKVAHAPFVLAELCWSDDPEYVTGYISSLKEGYVRIPHLKEKGDFSGGRVFYVSDDVQLEELTSYLEKTPILIDKG</sequence>